<dbReference type="PANTHER" id="PTHR20854:SF41">
    <property type="entry name" value="INOSITOL-1-MONOPHOSPHATASE"/>
    <property type="match status" value="1"/>
</dbReference>
<comment type="similarity">
    <text evidence="1">Belongs to the inositol monophosphatase superfamily.</text>
</comment>
<proteinExistence type="inferred from homology"/>
<comment type="cofactor">
    <cofactor evidence="2">
        <name>Mg(2+)</name>
        <dbReference type="ChEBI" id="CHEBI:18420"/>
    </cofactor>
</comment>
<dbReference type="PRINTS" id="PR00377">
    <property type="entry name" value="IMPHPHTASES"/>
</dbReference>
<dbReference type="SUPFAM" id="SSF56655">
    <property type="entry name" value="Carbohydrate phosphatase"/>
    <property type="match status" value="1"/>
</dbReference>
<keyword evidence="4" id="KW-1185">Reference proteome</keyword>
<evidence type="ECO:0000256" key="2">
    <source>
        <dbReference type="PIRSR" id="PIRSR600760-2"/>
    </source>
</evidence>
<dbReference type="Gene3D" id="3.30.540.10">
    <property type="entry name" value="Fructose-1,6-Bisphosphatase, subunit A, domain 1"/>
    <property type="match status" value="1"/>
</dbReference>
<feature type="binding site" evidence="2">
    <location>
        <position position="59"/>
    </location>
    <ligand>
        <name>Mg(2+)</name>
        <dbReference type="ChEBI" id="CHEBI:18420"/>
        <label>1</label>
        <note>catalytic</note>
    </ligand>
</feature>
<dbReference type="GO" id="GO:0006020">
    <property type="term" value="P:inositol metabolic process"/>
    <property type="evidence" value="ECO:0007669"/>
    <property type="project" value="TreeGrafter"/>
</dbReference>
<dbReference type="Ensembl" id="ENSPTET00000023693.1">
    <property type="protein sequence ID" value="ENSPTEP00000015936.1"/>
    <property type="gene ID" value="ENSPTEG00000017571.1"/>
</dbReference>
<evidence type="ECO:0000256" key="1">
    <source>
        <dbReference type="ARBA" id="ARBA00009759"/>
    </source>
</evidence>
<protein>
    <recommendedName>
        <fullName evidence="5">Inositol monophosphatase</fullName>
    </recommendedName>
</protein>
<reference evidence="3" key="2">
    <citation type="submission" date="2025-09" db="UniProtKB">
        <authorList>
            <consortium name="Ensembl"/>
        </authorList>
    </citation>
    <scope>IDENTIFICATION</scope>
</reference>
<dbReference type="AlphaFoldDB" id="A0A8C9H4X2"/>
<accession>A0A8C9H4X2</accession>
<sequence>AVTPARQAEEVVRDALKNEVNVILKSSPVDLVTATDQKVEKMLISSIKEKYPSHSFIGEESVAAEEKVS</sequence>
<dbReference type="PANTHER" id="PTHR20854">
    <property type="entry name" value="INOSITOL MONOPHOSPHATASE"/>
    <property type="match status" value="1"/>
</dbReference>
<dbReference type="GO" id="GO:0008934">
    <property type="term" value="F:inositol monophosphate 1-phosphatase activity"/>
    <property type="evidence" value="ECO:0007669"/>
    <property type="project" value="TreeGrafter"/>
</dbReference>
<reference evidence="3" key="1">
    <citation type="submission" date="2025-08" db="UniProtKB">
        <authorList>
            <consortium name="Ensembl"/>
        </authorList>
    </citation>
    <scope>IDENTIFICATION</scope>
</reference>
<evidence type="ECO:0000313" key="4">
    <source>
        <dbReference type="Proteomes" id="UP000694416"/>
    </source>
</evidence>
<organism evidence="3 4">
    <name type="scientific">Piliocolobus tephrosceles</name>
    <name type="common">Ugandan red Colobus</name>
    <dbReference type="NCBI Taxonomy" id="591936"/>
    <lineage>
        <taxon>Eukaryota</taxon>
        <taxon>Metazoa</taxon>
        <taxon>Chordata</taxon>
        <taxon>Craniata</taxon>
        <taxon>Vertebrata</taxon>
        <taxon>Euteleostomi</taxon>
        <taxon>Mammalia</taxon>
        <taxon>Eutheria</taxon>
        <taxon>Euarchontoglires</taxon>
        <taxon>Primates</taxon>
        <taxon>Haplorrhini</taxon>
        <taxon>Catarrhini</taxon>
        <taxon>Cercopithecidae</taxon>
        <taxon>Colobinae</taxon>
        <taxon>Piliocolobus</taxon>
    </lineage>
</organism>
<dbReference type="GO" id="GO:0046872">
    <property type="term" value="F:metal ion binding"/>
    <property type="evidence" value="ECO:0007669"/>
    <property type="project" value="UniProtKB-KW"/>
</dbReference>
<evidence type="ECO:0008006" key="5">
    <source>
        <dbReference type="Google" id="ProtNLM"/>
    </source>
</evidence>
<dbReference type="InterPro" id="IPR000760">
    <property type="entry name" value="Inositol_monophosphatase-like"/>
</dbReference>
<evidence type="ECO:0000313" key="3">
    <source>
        <dbReference type="Ensembl" id="ENSPTEP00000015936.1"/>
    </source>
</evidence>
<dbReference type="Pfam" id="PF00459">
    <property type="entry name" value="Inositol_P"/>
    <property type="match status" value="1"/>
</dbReference>
<keyword evidence="2" id="KW-0460">Magnesium</keyword>
<keyword evidence="2" id="KW-0479">Metal-binding</keyword>
<dbReference type="GO" id="GO:0007165">
    <property type="term" value="P:signal transduction"/>
    <property type="evidence" value="ECO:0007669"/>
    <property type="project" value="TreeGrafter"/>
</dbReference>
<name>A0A8C9H4X2_9PRIM</name>
<dbReference type="Proteomes" id="UP000694416">
    <property type="component" value="Unplaced"/>
</dbReference>